<evidence type="ECO:0000313" key="12">
    <source>
        <dbReference type="Proteomes" id="UP000277424"/>
    </source>
</evidence>
<evidence type="ECO:0000256" key="2">
    <source>
        <dbReference type="ARBA" id="ARBA00022448"/>
    </source>
</evidence>
<feature type="transmembrane region" description="Helical" evidence="9">
    <location>
        <begin position="74"/>
        <end position="90"/>
    </location>
</feature>
<accession>A0A420WG16</accession>
<name>A0A420WG16_9PROT</name>
<dbReference type="Pfam" id="PF04290">
    <property type="entry name" value="DctQ"/>
    <property type="match status" value="1"/>
</dbReference>
<evidence type="ECO:0000256" key="6">
    <source>
        <dbReference type="ARBA" id="ARBA00022989"/>
    </source>
</evidence>
<keyword evidence="6 9" id="KW-1133">Transmembrane helix</keyword>
<feature type="domain" description="Tripartite ATP-independent periplasmic transporters DctQ component" evidence="10">
    <location>
        <begin position="48"/>
        <end position="180"/>
    </location>
</feature>
<dbReference type="EMBL" id="RBIG01000002">
    <property type="protein sequence ID" value="RKQ69913.1"/>
    <property type="molecule type" value="Genomic_DNA"/>
</dbReference>
<keyword evidence="2 9" id="KW-0813">Transport</keyword>
<evidence type="ECO:0000256" key="3">
    <source>
        <dbReference type="ARBA" id="ARBA00022475"/>
    </source>
</evidence>
<dbReference type="PANTHER" id="PTHR35011:SF4">
    <property type="entry name" value="SLL1102 PROTEIN"/>
    <property type="match status" value="1"/>
</dbReference>
<feature type="transmembrane region" description="Helical" evidence="9">
    <location>
        <begin position="110"/>
        <end position="135"/>
    </location>
</feature>
<comment type="subunit">
    <text evidence="9">The complex comprises the extracytoplasmic solute receptor protein and the two transmembrane proteins.</text>
</comment>
<comment type="subcellular location">
    <subcellularLocation>
        <location evidence="1 9">Cell inner membrane</location>
        <topology evidence="1 9">Multi-pass membrane protein</topology>
    </subcellularLocation>
</comment>
<dbReference type="PANTHER" id="PTHR35011">
    <property type="entry name" value="2,3-DIKETO-L-GULONATE TRAP TRANSPORTER SMALL PERMEASE PROTEIN YIAM"/>
    <property type="match status" value="1"/>
</dbReference>
<comment type="function">
    <text evidence="9">Part of the tripartite ATP-independent periplasmic (TRAP) transport system.</text>
</comment>
<reference evidence="11 12" key="1">
    <citation type="submission" date="2018-10" db="EMBL/GenBank/DDBJ databases">
        <title>Comparative analysis of microorganisms from saline springs in Andes Mountain Range, Colombia.</title>
        <authorList>
            <person name="Rubin E."/>
        </authorList>
    </citation>
    <scope>NUCLEOTIDE SEQUENCE [LARGE SCALE GENOMIC DNA]</scope>
    <source>
        <strain evidence="11 12">USBA 36</strain>
    </source>
</reference>
<proteinExistence type="inferred from homology"/>
<comment type="caution">
    <text evidence="11">The sequence shown here is derived from an EMBL/GenBank/DDBJ whole genome shotgun (WGS) entry which is preliminary data.</text>
</comment>
<dbReference type="AlphaFoldDB" id="A0A420WG16"/>
<gene>
    <name evidence="11" type="ORF">BCL74_1847</name>
</gene>
<protein>
    <recommendedName>
        <fullName evidence="9">TRAP transporter small permease protein</fullName>
    </recommendedName>
</protein>
<evidence type="ECO:0000256" key="8">
    <source>
        <dbReference type="ARBA" id="ARBA00038436"/>
    </source>
</evidence>
<organism evidence="11 12">
    <name type="scientific">Oceanibaculum indicum</name>
    <dbReference type="NCBI Taxonomy" id="526216"/>
    <lineage>
        <taxon>Bacteria</taxon>
        <taxon>Pseudomonadati</taxon>
        <taxon>Pseudomonadota</taxon>
        <taxon>Alphaproteobacteria</taxon>
        <taxon>Rhodospirillales</taxon>
        <taxon>Oceanibaculaceae</taxon>
        <taxon>Oceanibaculum</taxon>
    </lineage>
</organism>
<evidence type="ECO:0000256" key="9">
    <source>
        <dbReference type="RuleBase" id="RU369079"/>
    </source>
</evidence>
<evidence type="ECO:0000313" key="11">
    <source>
        <dbReference type="EMBL" id="RKQ69913.1"/>
    </source>
</evidence>
<evidence type="ECO:0000256" key="4">
    <source>
        <dbReference type="ARBA" id="ARBA00022519"/>
    </source>
</evidence>
<comment type="similarity">
    <text evidence="8 9">Belongs to the TRAP transporter small permease family.</text>
</comment>
<evidence type="ECO:0000256" key="5">
    <source>
        <dbReference type="ARBA" id="ARBA00022692"/>
    </source>
</evidence>
<dbReference type="GO" id="GO:0022857">
    <property type="term" value="F:transmembrane transporter activity"/>
    <property type="evidence" value="ECO:0007669"/>
    <property type="project" value="UniProtKB-UniRule"/>
</dbReference>
<keyword evidence="4 9" id="KW-0997">Cell inner membrane</keyword>
<sequence length="187" mass="20587">MGEAERGRVPERRSRQLTRVSAIAKLAGRLDLVVELFGRLAAWIGVALVLLVAGNVLVRYFLHTGAIWLQELEWHLIAPIALFGMSYALLHGEALRVDGLYQRFPKRVRLAIDIVSGLAMALIAALLVKLSIPFVLQSYAMGEGSPNPDGIPHRFLLKALIPLGFAVLFVQATAETLRAILKLFPSR</sequence>
<evidence type="ECO:0000259" key="10">
    <source>
        <dbReference type="Pfam" id="PF04290"/>
    </source>
</evidence>
<evidence type="ECO:0000256" key="1">
    <source>
        <dbReference type="ARBA" id="ARBA00004429"/>
    </source>
</evidence>
<dbReference type="Proteomes" id="UP000277424">
    <property type="component" value="Unassembled WGS sequence"/>
</dbReference>
<dbReference type="InterPro" id="IPR007387">
    <property type="entry name" value="TRAP_DctQ"/>
</dbReference>
<dbReference type="GO" id="GO:0005886">
    <property type="term" value="C:plasma membrane"/>
    <property type="evidence" value="ECO:0007669"/>
    <property type="project" value="UniProtKB-SubCell"/>
</dbReference>
<feature type="transmembrane region" description="Helical" evidence="9">
    <location>
        <begin position="40"/>
        <end position="62"/>
    </location>
</feature>
<dbReference type="InterPro" id="IPR055348">
    <property type="entry name" value="DctQ"/>
</dbReference>
<keyword evidence="5 9" id="KW-0812">Transmembrane</keyword>
<keyword evidence="3" id="KW-1003">Cell membrane</keyword>
<keyword evidence="7 9" id="KW-0472">Membrane</keyword>
<evidence type="ECO:0000256" key="7">
    <source>
        <dbReference type="ARBA" id="ARBA00023136"/>
    </source>
</evidence>
<feature type="transmembrane region" description="Helical" evidence="9">
    <location>
        <begin position="155"/>
        <end position="177"/>
    </location>
</feature>